<evidence type="ECO:0000313" key="3">
    <source>
        <dbReference type="EMBL" id="RIV24068.1"/>
    </source>
</evidence>
<dbReference type="PANTHER" id="PTHR43022">
    <property type="entry name" value="PROTEIN SMF"/>
    <property type="match status" value="1"/>
</dbReference>
<dbReference type="PANTHER" id="PTHR43022:SF1">
    <property type="entry name" value="PROTEIN SMF"/>
    <property type="match status" value="1"/>
</dbReference>
<evidence type="ECO:0000313" key="4">
    <source>
        <dbReference type="Proteomes" id="UP000283523"/>
    </source>
</evidence>
<name>A0A418MCG9_9BACT</name>
<evidence type="ECO:0000259" key="2">
    <source>
        <dbReference type="Pfam" id="PF02481"/>
    </source>
</evidence>
<dbReference type="GO" id="GO:0009294">
    <property type="term" value="P:DNA-mediated transformation"/>
    <property type="evidence" value="ECO:0007669"/>
    <property type="project" value="InterPro"/>
</dbReference>
<accession>A0A418MCG9</accession>
<proteinExistence type="inferred from homology"/>
<feature type="domain" description="Smf/DprA SLOG" evidence="2">
    <location>
        <begin position="82"/>
        <end position="263"/>
    </location>
</feature>
<evidence type="ECO:0000256" key="1">
    <source>
        <dbReference type="ARBA" id="ARBA00006525"/>
    </source>
</evidence>
<comment type="caution">
    <text evidence="3">The sequence shown here is derived from an EMBL/GenBank/DDBJ whole genome shotgun (WGS) entry which is preliminary data.</text>
</comment>
<gene>
    <name evidence="3" type="ORF">DYU11_13980</name>
</gene>
<keyword evidence="4" id="KW-1185">Reference proteome</keyword>
<organism evidence="3 4">
    <name type="scientific">Fibrisoma montanum</name>
    <dbReference type="NCBI Taxonomy" id="2305895"/>
    <lineage>
        <taxon>Bacteria</taxon>
        <taxon>Pseudomonadati</taxon>
        <taxon>Bacteroidota</taxon>
        <taxon>Cytophagia</taxon>
        <taxon>Cytophagales</taxon>
        <taxon>Spirosomataceae</taxon>
        <taxon>Fibrisoma</taxon>
    </lineage>
</organism>
<dbReference type="InterPro" id="IPR003488">
    <property type="entry name" value="DprA"/>
</dbReference>
<dbReference type="SUPFAM" id="SSF102405">
    <property type="entry name" value="MCP/YpsA-like"/>
    <property type="match status" value="1"/>
</dbReference>
<sequence length="335" mass="36896">MFSDVKYNSKSVVVLALSQLKGIGPAFIKKVTGLGVSSSNAYEELRRIITENSKLFEDEILFRATEYAEEIITKCNDDGITIISLNNQDYPATLKELRDPPPVLFCKGNLDLLYSKTVCIIGTREPNQRGIKIAERVGSFFANSNWTICNGLAAGIDSYSVKIEQSFHRNVIGVMAGGLNYNSQRTLLKNTALNADKVIENGGLIVSEIVPDKKEDTFTVVKSCRIQAGLSNGLVLVQSSLDGGSKFTTKAFCEISRPIGVINPVGEDYHLSSYEANTAIIEGYKKGLSRFTELKEDKIITSRVFTIKTKDDYAELESLLSKSYGSLHRDNSLFG</sequence>
<reference evidence="3 4" key="1">
    <citation type="submission" date="2018-08" db="EMBL/GenBank/DDBJ databases">
        <title>Fibrisoma montanum sp. nov., isolated from Danxia mountain soil.</title>
        <authorList>
            <person name="Huang Y."/>
        </authorList>
    </citation>
    <scope>NUCLEOTIDE SEQUENCE [LARGE SCALE GENOMIC DNA]</scope>
    <source>
        <strain evidence="3 4">HYT19</strain>
    </source>
</reference>
<dbReference type="Proteomes" id="UP000283523">
    <property type="component" value="Unassembled WGS sequence"/>
</dbReference>
<comment type="similarity">
    <text evidence="1">Belongs to the DprA/Smf family.</text>
</comment>
<dbReference type="Pfam" id="PF02481">
    <property type="entry name" value="DNA_processg_A"/>
    <property type="match status" value="1"/>
</dbReference>
<protein>
    <recommendedName>
        <fullName evidence="2">Smf/DprA SLOG domain-containing protein</fullName>
    </recommendedName>
</protein>
<dbReference type="EMBL" id="QXED01000003">
    <property type="protein sequence ID" value="RIV24068.1"/>
    <property type="molecule type" value="Genomic_DNA"/>
</dbReference>
<dbReference type="InterPro" id="IPR057666">
    <property type="entry name" value="DrpA_SLOG"/>
</dbReference>
<dbReference type="Gene3D" id="3.40.50.450">
    <property type="match status" value="1"/>
</dbReference>
<dbReference type="AlphaFoldDB" id="A0A418MCG9"/>